<evidence type="ECO:0000313" key="11">
    <source>
        <dbReference type="EMBL" id="EPD26142.1"/>
    </source>
</evidence>
<dbReference type="AlphaFoldDB" id="S2W0R3"/>
<name>S2W0R3_9ACTO</name>
<gene>
    <name evidence="11" type="ORF">HMPREF9237_01417</name>
</gene>
<accession>S2W0R3</accession>
<dbReference type="PANTHER" id="PTHR30477">
    <property type="entry name" value="ABC-TRANSPORTER METAL-BINDING PROTEIN"/>
    <property type="match status" value="1"/>
</dbReference>
<evidence type="ECO:0000256" key="9">
    <source>
        <dbReference type="SAM" id="MobiDB-lite"/>
    </source>
</evidence>
<feature type="transmembrane region" description="Helical" evidence="10">
    <location>
        <begin position="147"/>
        <end position="170"/>
    </location>
</feature>
<dbReference type="InterPro" id="IPR037294">
    <property type="entry name" value="ABC_BtuC-like"/>
</dbReference>
<dbReference type="OrthoDB" id="1016457at2"/>
<feature type="transmembrane region" description="Helical" evidence="10">
    <location>
        <begin position="270"/>
        <end position="294"/>
    </location>
</feature>
<dbReference type="PANTHER" id="PTHR30477:SF3">
    <property type="entry name" value="METAL TRANSPORT SYSTEM MEMBRANE PROTEIN CT_069-RELATED"/>
    <property type="match status" value="1"/>
</dbReference>
<dbReference type="HOGENOM" id="CLU_028808_0_0_11"/>
<dbReference type="eggNOG" id="COG1108">
    <property type="taxonomic scope" value="Bacteria"/>
</dbReference>
<evidence type="ECO:0000256" key="5">
    <source>
        <dbReference type="ARBA" id="ARBA00022692"/>
    </source>
</evidence>
<dbReference type="SUPFAM" id="SSF81345">
    <property type="entry name" value="ABC transporter involved in vitamin B12 uptake, BtuC"/>
    <property type="match status" value="1"/>
</dbReference>
<feature type="transmembrane region" description="Helical" evidence="10">
    <location>
        <begin position="238"/>
        <end position="258"/>
    </location>
</feature>
<protein>
    <submittedName>
        <fullName evidence="11">Uncharacterized protein</fullName>
    </submittedName>
</protein>
<evidence type="ECO:0000256" key="8">
    <source>
        <dbReference type="RuleBase" id="RU003943"/>
    </source>
</evidence>
<dbReference type="Gene3D" id="1.10.3470.10">
    <property type="entry name" value="ABC transporter involved in vitamin B12 uptake, BtuC"/>
    <property type="match status" value="1"/>
</dbReference>
<keyword evidence="3 8" id="KW-0813">Transport</keyword>
<organism evidence="11 12">
    <name type="scientific">Actinotignum schaalii FB123-CNA-2</name>
    <dbReference type="NCBI Taxonomy" id="883067"/>
    <lineage>
        <taxon>Bacteria</taxon>
        <taxon>Bacillati</taxon>
        <taxon>Actinomycetota</taxon>
        <taxon>Actinomycetes</taxon>
        <taxon>Actinomycetales</taxon>
        <taxon>Actinomycetaceae</taxon>
        <taxon>Actinotignum</taxon>
    </lineage>
</organism>
<keyword evidence="12" id="KW-1185">Reference proteome</keyword>
<feature type="compositionally biased region" description="Low complexity" evidence="9">
    <location>
        <begin position="326"/>
        <end position="345"/>
    </location>
</feature>
<proteinExistence type="inferred from homology"/>
<dbReference type="Pfam" id="PF00950">
    <property type="entry name" value="ABC-3"/>
    <property type="match status" value="1"/>
</dbReference>
<dbReference type="RefSeq" id="WP_016443026.1">
    <property type="nucleotide sequence ID" value="NZ_KE150263.1"/>
</dbReference>
<comment type="similarity">
    <text evidence="2 8">Belongs to the ABC-3 integral membrane protein family.</text>
</comment>
<reference evidence="11 12" key="1">
    <citation type="submission" date="2013-05" db="EMBL/GenBank/DDBJ databases">
        <title>The Genome Sequence of Actinobaculum schaalii FB123-CNA2.</title>
        <authorList>
            <consortium name="The Broad Institute Genomics Platform"/>
            <person name="Earl A."/>
            <person name="Ward D."/>
            <person name="Feldgarden M."/>
            <person name="Gevers D."/>
            <person name="Saerens B."/>
            <person name="Vaneechoutte M."/>
            <person name="Walker B."/>
            <person name="Young S."/>
            <person name="Zeng Q."/>
            <person name="Gargeya S."/>
            <person name="Fitzgerald M."/>
            <person name="Haas B."/>
            <person name="Abouelleil A."/>
            <person name="Allen A.W."/>
            <person name="Alvarado L."/>
            <person name="Arachchi H.M."/>
            <person name="Berlin A.M."/>
            <person name="Chapman S.B."/>
            <person name="Gainer-Dewar J."/>
            <person name="Goldberg J."/>
            <person name="Griggs A."/>
            <person name="Gujja S."/>
            <person name="Hansen M."/>
            <person name="Howarth C."/>
            <person name="Imamovic A."/>
            <person name="Ireland A."/>
            <person name="Larimer J."/>
            <person name="McCowan C."/>
            <person name="Murphy C."/>
            <person name="Pearson M."/>
            <person name="Poon T.W."/>
            <person name="Priest M."/>
            <person name="Roberts A."/>
            <person name="Saif S."/>
            <person name="Shea T."/>
            <person name="Sisk P."/>
            <person name="Sykes S."/>
            <person name="Wortman J."/>
            <person name="Nusbaum C."/>
            <person name="Birren B."/>
        </authorList>
    </citation>
    <scope>NUCLEOTIDE SEQUENCE [LARGE SCALE GENOMIC DNA]</scope>
    <source>
        <strain evidence="11 12">FB123-CNA-2</strain>
    </source>
</reference>
<evidence type="ECO:0000313" key="12">
    <source>
        <dbReference type="Proteomes" id="UP000014393"/>
    </source>
</evidence>
<comment type="subcellular location">
    <subcellularLocation>
        <location evidence="1 8">Cell membrane</location>
        <topology evidence="1 8">Multi-pass membrane protein</topology>
    </subcellularLocation>
</comment>
<keyword evidence="6 10" id="KW-1133">Transmembrane helix</keyword>
<sequence>MIDFISPLELWGTYIFRTMLIGTTLIGVFSGVAGCLLYLRRQSLVSDVIGHSSILGVVAAFTVATLLGADGRSMVILVLGASAAAMCAVVLTNIIVAHSKVKPDAAMAICLSLFYGGGMVCLRLLTHSHLPNRGGIDSYMFGNAANVRAGDLVTIAVFGLLTVAVILAFFKEIKLVTFDPVTAQLQGFSPRVLTPLMLVLVTIAIVIGIKGVGLILMVAFAIMPAAAARQWTHRMSSMMVLAGIFGGLAGAAGAYLSVCLGKVPTGPVVVIHLFVIFALSLLAAPRRSIVVVALRQRRLREDLVARARAATAAPVTGTVTATAAVQKSATTPAPAAPAGVAAPAGSERSER</sequence>
<dbReference type="Proteomes" id="UP000014393">
    <property type="component" value="Unassembled WGS sequence"/>
</dbReference>
<feature type="transmembrane region" description="Helical" evidence="10">
    <location>
        <begin position="196"/>
        <end position="226"/>
    </location>
</feature>
<evidence type="ECO:0000256" key="2">
    <source>
        <dbReference type="ARBA" id="ARBA00008034"/>
    </source>
</evidence>
<feature type="transmembrane region" description="Helical" evidence="10">
    <location>
        <begin position="76"/>
        <end position="99"/>
    </location>
</feature>
<feature type="region of interest" description="Disordered" evidence="9">
    <location>
        <begin position="326"/>
        <end position="351"/>
    </location>
</feature>
<evidence type="ECO:0000256" key="1">
    <source>
        <dbReference type="ARBA" id="ARBA00004651"/>
    </source>
</evidence>
<dbReference type="InterPro" id="IPR001626">
    <property type="entry name" value="ABC_TroCD"/>
</dbReference>
<feature type="transmembrane region" description="Helical" evidence="10">
    <location>
        <begin position="105"/>
        <end position="126"/>
    </location>
</feature>
<evidence type="ECO:0000256" key="3">
    <source>
        <dbReference type="ARBA" id="ARBA00022448"/>
    </source>
</evidence>
<comment type="caution">
    <text evidence="11">The sequence shown here is derived from an EMBL/GenBank/DDBJ whole genome shotgun (WGS) entry which is preliminary data.</text>
</comment>
<feature type="transmembrane region" description="Helical" evidence="10">
    <location>
        <begin position="20"/>
        <end position="39"/>
    </location>
</feature>
<dbReference type="GO" id="GO:0043190">
    <property type="term" value="C:ATP-binding cassette (ABC) transporter complex"/>
    <property type="evidence" value="ECO:0007669"/>
    <property type="project" value="InterPro"/>
</dbReference>
<dbReference type="PATRIC" id="fig|883067.3.peg.1386"/>
<keyword evidence="5 8" id="KW-0812">Transmembrane</keyword>
<keyword evidence="7 10" id="KW-0472">Membrane</keyword>
<evidence type="ECO:0000256" key="6">
    <source>
        <dbReference type="ARBA" id="ARBA00022989"/>
    </source>
</evidence>
<dbReference type="GO" id="GO:0010043">
    <property type="term" value="P:response to zinc ion"/>
    <property type="evidence" value="ECO:0007669"/>
    <property type="project" value="TreeGrafter"/>
</dbReference>
<dbReference type="GO" id="GO:0055085">
    <property type="term" value="P:transmembrane transport"/>
    <property type="evidence" value="ECO:0007669"/>
    <property type="project" value="InterPro"/>
</dbReference>
<dbReference type="EMBL" id="AGWM01000012">
    <property type="protein sequence ID" value="EPD26142.1"/>
    <property type="molecule type" value="Genomic_DNA"/>
</dbReference>
<evidence type="ECO:0000256" key="4">
    <source>
        <dbReference type="ARBA" id="ARBA00022475"/>
    </source>
</evidence>
<keyword evidence="4" id="KW-1003">Cell membrane</keyword>
<evidence type="ECO:0000256" key="7">
    <source>
        <dbReference type="ARBA" id="ARBA00023136"/>
    </source>
</evidence>
<evidence type="ECO:0000256" key="10">
    <source>
        <dbReference type="SAM" id="Phobius"/>
    </source>
</evidence>
<feature type="transmembrane region" description="Helical" evidence="10">
    <location>
        <begin position="51"/>
        <end position="69"/>
    </location>
</feature>